<keyword evidence="1" id="KW-0472">Membrane</keyword>
<dbReference type="GO" id="GO:0015097">
    <property type="term" value="F:mercury ion transmembrane transporter activity"/>
    <property type="evidence" value="ECO:0007669"/>
    <property type="project" value="InterPro"/>
</dbReference>
<gene>
    <name evidence="2" type="ORF">J5837_07605</name>
</gene>
<dbReference type="Proteomes" id="UP000673447">
    <property type="component" value="Unassembled WGS sequence"/>
</dbReference>
<evidence type="ECO:0000256" key="1">
    <source>
        <dbReference type="SAM" id="Phobius"/>
    </source>
</evidence>
<dbReference type="EMBL" id="JAGKTC010000001">
    <property type="protein sequence ID" value="MBP3984292.1"/>
    <property type="molecule type" value="Genomic_DNA"/>
</dbReference>
<comment type="caution">
    <text evidence="2">The sequence shown here is derived from an EMBL/GenBank/DDBJ whole genome shotgun (WGS) entry which is preliminary data.</text>
</comment>
<protein>
    <submittedName>
        <fullName evidence="2">MerC domain-containing protein</fullName>
    </submittedName>
</protein>
<feature type="transmembrane region" description="Helical" evidence="1">
    <location>
        <begin position="45"/>
        <end position="63"/>
    </location>
</feature>
<dbReference type="InterPro" id="IPR004891">
    <property type="entry name" value="Mercury-R_MerC"/>
</dbReference>
<accession>A0A940X366</accession>
<feature type="transmembrane region" description="Helical" evidence="1">
    <location>
        <begin position="100"/>
        <end position="118"/>
    </location>
</feature>
<keyword evidence="3" id="KW-1185">Reference proteome</keyword>
<keyword evidence="1" id="KW-1133">Transmembrane helix</keyword>
<dbReference type="AlphaFoldDB" id="A0A940X366"/>
<dbReference type="RefSeq" id="WP_210536194.1">
    <property type="nucleotide sequence ID" value="NZ_JAGKTC010000001.1"/>
</dbReference>
<feature type="transmembrane region" description="Helical" evidence="1">
    <location>
        <begin position="12"/>
        <end position="33"/>
    </location>
</feature>
<reference evidence="2" key="2">
    <citation type="submission" date="2021-03" db="EMBL/GenBank/DDBJ databases">
        <authorList>
            <person name="Cao W."/>
        </authorList>
    </citation>
    <scope>NUCLEOTIDE SEQUENCE</scope>
    <source>
        <strain evidence="2">110414</strain>
    </source>
</reference>
<name>A0A940X366_9GAMM</name>
<feature type="transmembrane region" description="Helical" evidence="1">
    <location>
        <begin position="75"/>
        <end position="94"/>
    </location>
</feature>
<sequence>MSRPHNAIFDASAILLSTLCLIHCLALPLLAAALPLLGVWAEEEWVHVLFVAIALPLTGFALWRAHRRRSLPVALRVLAASGLAGLLAGALQWPGEAWETPITVAGSLMLASAHVWNWKRQHRH</sequence>
<keyword evidence="1" id="KW-0812">Transmembrane</keyword>
<evidence type="ECO:0000313" key="2">
    <source>
        <dbReference type="EMBL" id="MBP3984292.1"/>
    </source>
</evidence>
<dbReference type="GO" id="GO:0016020">
    <property type="term" value="C:membrane"/>
    <property type="evidence" value="ECO:0007669"/>
    <property type="project" value="InterPro"/>
</dbReference>
<reference evidence="2" key="1">
    <citation type="journal article" date="2016" name="Int. J. Syst. Evol. Microbiol.">
        <title>Pseudoxanthomonas helianthi sp. nov., isolated from roots of Jerusalem artichoke (Helianthus tuberosus).</title>
        <authorList>
            <person name="Kittiwongwattana C."/>
            <person name="Thawai C."/>
        </authorList>
    </citation>
    <scope>NUCLEOTIDE SEQUENCE</scope>
    <source>
        <strain evidence="2">110414</strain>
    </source>
</reference>
<organism evidence="2 3">
    <name type="scientific">Pseudoxanthomonas helianthi</name>
    <dbReference type="NCBI Taxonomy" id="1453541"/>
    <lineage>
        <taxon>Bacteria</taxon>
        <taxon>Pseudomonadati</taxon>
        <taxon>Pseudomonadota</taxon>
        <taxon>Gammaproteobacteria</taxon>
        <taxon>Lysobacterales</taxon>
        <taxon>Lysobacteraceae</taxon>
        <taxon>Pseudoxanthomonas</taxon>
    </lineage>
</organism>
<evidence type="ECO:0000313" key="3">
    <source>
        <dbReference type="Proteomes" id="UP000673447"/>
    </source>
</evidence>
<dbReference type="Pfam" id="PF03203">
    <property type="entry name" value="MerC"/>
    <property type="match status" value="1"/>
</dbReference>
<proteinExistence type="predicted"/>